<evidence type="ECO:0000313" key="1">
    <source>
        <dbReference type="EMBL" id="GAA5090157.1"/>
    </source>
</evidence>
<dbReference type="InterPro" id="IPR011652">
    <property type="entry name" value="MORN_2"/>
</dbReference>
<keyword evidence="2" id="KW-1185">Reference proteome</keyword>
<dbReference type="SUPFAM" id="SSF82185">
    <property type="entry name" value="Histone H3 K4-specific methyltransferase SET7/9 N-terminal domain"/>
    <property type="match status" value="2"/>
</dbReference>
<dbReference type="EMBL" id="BAABHX010000002">
    <property type="protein sequence ID" value="GAA5090157.1"/>
    <property type="molecule type" value="Genomic_DNA"/>
</dbReference>
<evidence type="ECO:0000313" key="2">
    <source>
        <dbReference type="Proteomes" id="UP001500353"/>
    </source>
</evidence>
<gene>
    <name evidence="1" type="ORF">GCM10023210_15900</name>
</gene>
<comment type="caution">
    <text evidence="1">The sequence shown here is derived from an EMBL/GenBank/DDBJ whole genome shotgun (WGS) entry which is preliminary data.</text>
</comment>
<dbReference type="Gene3D" id="3.90.930.1">
    <property type="match status" value="1"/>
</dbReference>
<sequence length="176" mass="20606">MISCESSKRENFKYYNLNDIHLENNNGLVIQNNKPFSGIVYSFYPNTKDTAEVIGFNKGKEHGEWKQFFPDGKLHQQRFFENGTKIKTLKEWWENGKMKISGSFLKGENDGEYKEWNPNGRLIKEMHYKSGYEEGSQKQFYDNGKIRSNYIVKNGKRYGLLGTKNCVNVTDSIFQK</sequence>
<dbReference type="RefSeq" id="WP_345202071.1">
    <property type="nucleotide sequence ID" value="NZ_BAABHX010000002.1"/>
</dbReference>
<organism evidence="1 2">
    <name type="scientific">Chryseobacterium ginsengisoli</name>
    <dbReference type="NCBI Taxonomy" id="363853"/>
    <lineage>
        <taxon>Bacteria</taxon>
        <taxon>Pseudomonadati</taxon>
        <taxon>Bacteroidota</taxon>
        <taxon>Flavobacteriia</taxon>
        <taxon>Flavobacteriales</taxon>
        <taxon>Weeksellaceae</taxon>
        <taxon>Chryseobacterium group</taxon>
        <taxon>Chryseobacterium</taxon>
    </lineage>
</organism>
<dbReference type="Pfam" id="PF07661">
    <property type="entry name" value="MORN_2"/>
    <property type="match status" value="3"/>
</dbReference>
<proteinExistence type="predicted"/>
<name>A0ABP9M6K0_9FLAO</name>
<evidence type="ECO:0008006" key="3">
    <source>
        <dbReference type="Google" id="ProtNLM"/>
    </source>
</evidence>
<reference evidence="2" key="1">
    <citation type="journal article" date="2019" name="Int. J. Syst. Evol. Microbiol.">
        <title>The Global Catalogue of Microorganisms (GCM) 10K type strain sequencing project: providing services to taxonomists for standard genome sequencing and annotation.</title>
        <authorList>
            <consortium name="The Broad Institute Genomics Platform"/>
            <consortium name="The Broad Institute Genome Sequencing Center for Infectious Disease"/>
            <person name="Wu L."/>
            <person name="Ma J."/>
        </authorList>
    </citation>
    <scope>NUCLEOTIDE SEQUENCE [LARGE SCALE GENOMIC DNA]</scope>
    <source>
        <strain evidence="2">JCM 18019</strain>
    </source>
</reference>
<protein>
    <recommendedName>
        <fullName evidence="3">Toxin-antitoxin system YwqK family antitoxin</fullName>
    </recommendedName>
</protein>
<dbReference type="Proteomes" id="UP001500353">
    <property type="component" value="Unassembled WGS sequence"/>
</dbReference>
<accession>A0ABP9M6K0</accession>